<dbReference type="EMBL" id="JADDIV010000004">
    <property type="protein sequence ID" value="MBE7368888.1"/>
    <property type="molecule type" value="Genomic_DNA"/>
</dbReference>
<keyword evidence="4" id="KW-0560">Oxidoreductase</keyword>
<evidence type="ECO:0000259" key="7">
    <source>
        <dbReference type="PROSITE" id="PS51349"/>
    </source>
</evidence>
<feature type="compositionally biased region" description="Low complexity" evidence="6">
    <location>
        <begin position="8"/>
        <end position="22"/>
    </location>
</feature>
<reference evidence="8 9" key="1">
    <citation type="submission" date="2020-10" db="EMBL/GenBank/DDBJ databases">
        <title>Ramlibacter sp. HM2 16S ribosomal RNA gene Genome sequencing and assembly.</title>
        <authorList>
            <person name="Kang M."/>
        </authorList>
    </citation>
    <scope>NUCLEOTIDE SEQUENCE [LARGE SCALE GENOMIC DNA]</scope>
    <source>
        <strain evidence="8 9">HM2</strain>
    </source>
</reference>
<dbReference type="Pfam" id="PF01070">
    <property type="entry name" value="FMN_dh"/>
    <property type="match status" value="1"/>
</dbReference>
<comment type="cofactor">
    <cofactor evidence="1">
        <name>FMN</name>
        <dbReference type="ChEBI" id="CHEBI:58210"/>
    </cofactor>
</comment>
<dbReference type="PANTHER" id="PTHR10578:SF107">
    <property type="entry name" value="2-HYDROXYACID OXIDASE 1"/>
    <property type="match status" value="1"/>
</dbReference>
<dbReference type="CDD" id="cd02809">
    <property type="entry name" value="alpha_hydroxyacid_oxid_FMN"/>
    <property type="match status" value="1"/>
</dbReference>
<proteinExistence type="inferred from homology"/>
<evidence type="ECO:0000256" key="6">
    <source>
        <dbReference type="SAM" id="MobiDB-lite"/>
    </source>
</evidence>
<comment type="caution">
    <text evidence="8">The sequence shown here is derived from an EMBL/GenBank/DDBJ whole genome shotgun (WGS) entry which is preliminary data.</text>
</comment>
<feature type="region of interest" description="Disordered" evidence="6">
    <location>
        <begin position="1"/>
        <end position="22"/>
    </location>
</feature>
<accession>A0ABR9S5T7</accession>
<dbReference type="InterPro" id="IPR000262">
    <property type="entry name" value="FMN-dep_DH"/>
</dbReference>
<keyword evidence="3" id="KW-0288">FMN</keyword>
<dbReference type="SUPFAM" id="SSF51395">
    <property type="entry name" value="FMN-linked oxidoreductases"/>
    <property type="match status" value="1"/>
</dbReference>
<dbReference type="PROSITE" id="PS51349">
    <property type="entry name" value="FMN_HYDROXY_ACID_DH_2"/>
    <property type="match status" value="1"/>
</dbReference>
<name>A0ABR9S5T7_9BURK</name>
<dbReference type="PIRSF" id="PIRSF000138">
    <property type="entry name" value="Al-hdrx_acd_dh"/>
    <property type="match status" value="1"/>
</dbReference>
<protein>
    <submittedName>
        <fullName evidence="8">Alpha-hydroxy-acid oxidizing protein</fullName>
    </submittedName>
</protein>
<dbReference type="InterPro" id="IPR037396">
    <property type="entry name" value="FMN_HAD"/>
</dbReference>
<keyword evidence="2" id="KW-0285">Flavoprotein</keyword>
<comment type="similarity">
    <text evidence="5">Belongs to the FMN-dependent alpha-hydroxy acid dehydrogenase family.</text>
</comment>
<dbReference type="PANTHER" id="PTHR10578">
    <property type="entry name" value="S -2-HYDROXY-ACID OXIDASE-RELATED"/>
    <property type="match status" value="1"/>
</dbReference>
<evidence type="ECO:0000256" key="1">
    <source>
        <dbReference type="ARBA" id="ARBA00001917"/>
    </source>
</evidence>
<dbReference type="InterPro" id="IPR008259">
    <property type="entry name" value="FMN_hydac_DH_AS"/>
</dbReference>
<sequence length="409" mass="43999">MHIDSIGPSSSTTPPARTPSAAPLRLPARLGQLLCLDDFEAAARRHLPPPVFAYISGGVERSESLQANRAAFADYAFIPRVMVDITKRTTAVTLLGSRYAAPFGLAPMGLCSLSGYNGDVVLARSAAAENIPMVMSGASLMRMEEVVAANPDAWFQAYLPADEASIVALVERVKAAGFRTLVITADTPVSGNRENMVRAGFSTPLRPSLGLAWHGITHPRWLFGNFLRTLAERGMPHFESAYAHRGAPILSQTAVREMGDRGHLNWDYFRTVRRIWPGPIILKGVLDARDARQAVDHGADGIIVSNHGGRQLDGAVAPMRVLPQVVAACPEVPVMIDSGIRRGSDVLKALALGARFVFVGRPFNYAASVAGEAGVRHAIALLQQEVSRNMALLGVNALSELDRSFLSEH</sequence>
<dbReference type="Proteomes" id="UP000806285">
    <property type="component" value="Unassembled WGS sequence"/>
</dbReference>
<evidence type="ECO:0000256" key="5">
    <source>
        <dbReference type="ARBA" id="ARBA00024042"/>
    </source>
</evidence>
<gene>
    <name evidence="8" type="ORF">IM787_15100</name>
</gene>
<evidence type="ECO:0000313" key="9">
    <source>
        <dbReference type="Proteomes" id="UP000806285"/>
    </source>
</evidence>
<organism evidence="8 9">
    <name type="scientific">Ramlibacter pallidus</name>
    <dbReference type="NCBI Taxonomy" id="2780087"/>
    <lineage>
        <taxon>Bacteria</taxon>
        <taxon>Pseudomonadati</taxon>
        <taxon>Pseudomonadota</taxon>
        <taxon>Betaproteobacteria</taxon>
        <taxon>Burkholderiales</taxon>
        <taxon>Comamonadaceae</taxon>
        <taxon>Ramlibacter</taxon>
    </lineage>
</organism>
<dbReference type="PROSITE" id="PS00557">
    <property type="entry name" value="FMN_HYDROXY_ACID_DH_1"/>
    <property type="match status" value="1"/>
</dbReference>
<feature type="domain" description="FMN hydroxy acid dehydrogenase" evidence="7">
    <location>
        <begin position="28"/>
        <end position="409"/>
    </location>
</feature>
<evidence type="ECO:0000256" key="3">
    <source>
        <dbReference type="ARBA" id="ARBA00022643"/>
    </source>
</evidence>
<evidence type="ECO:0000256" key="4">
    <source>
        <dbReference type="ARBA" id="ARBA00023002"/>
    </source>
</evidence>
<dbReference type="RefSeq" id="WP_193677504.1">
    <property type="nucleotide sequence ID" value="NZ_JADDIV010000004.1"/>
</dbReference>
<dbReference type="InterPro" id="IPR012133">
    <property type="entry name" value="Alpha-hydoxy_acid_DH_FMN"/>
</dbReference>
<evidence type="ECO:0000256" key="2">
    <source>
        <dbReference type="ARBA" id="ARBA00022630"/>
    </source>
</evidence>
<evidence type="ECO:0000313" key="8">
    <source>
        <dbReference type="EMBL" id="MBE7368888.1"/>
    </source>
</evidence>
<dbReference type="InterPro" id="IPR013785">
    <property type="entry name" value="Aldolase_TIM"/>
</dbReference>
<keyword evidence="9" id="KW-1185">Reference proteome</keyword>
<dbReference type="Gene3D" id="3.20.20.70">
    <property type="entry name" value="Aldolase class I"/>
    <property type="match status" value="1"/>
</dbReference>